<keyword evidence="2 4" id="KW-0863">Zinc-finger</keyword>
<dbReference type="InterPro" id="IPR000306">
    <property type="entry name" value="Znf_FYVE"/>
</dbReference>
<evidence type="ECO:0000256" key="4">
    <source>
        <dbReference type="PROSITE-ProRule" id="PRU00091"/>
    </source>
</evidence>
<dbReference type="InterPro" id="IPR013083">
    <property type="entry name" value="Znf_RING/FYVE/PHD"/>
</dbReference>
<dbReference type="InterPro" id="IPR011011">
    <property type="entry name" value="Znf_FYVE_PHD"/>
</dbReference>
<proteinExistence type="predicted"/>
<dbReference type="GO" id="GO:0046474">
    <property type="term" value="P:glycerophospholipid biosynthetic process"/>
    <property type="evidence" value="ECO:0007669"/>
    <property type="project" value="UniProtKB-ARBA"/>
</dbReference>
<dbReference type="InterPro" id="IPR001888">
    <property type="entry name" value="Transposase_1"/>
</dbReference>
<evidence type="ECO:0000313" key="7">
    <source>
        <dbReference type="Proteomes" id="UP000762676"/>
    </source>
</evidence>
<dbReference type="GO" id="GO:0031901">
    <property type="term" value="C:early endosome membrane"/>
    <property type="evidence" value="ECO:0007669"/>
    <property type="project" value="TreeGrafter"/>
</dbReference>
<feature type="domain" description="FYVE-type" evidence="5">
    <location>
        <begin position="105"/>
        <end position="165"/>
    </location>
</feature>
<keyword evidence="1" id="KW-0479">Metal-binding</keyword>
<dbReference type="InterPro" id="IPR051118">
    <property type="entry name" value="LST-2"/>
</dbReference>
<dbReference type="GO" id="GO:0052629">
    <property type="term" value="F:phosphatidylinositol-3,5-bisphosphate 3-phosphatase activity"/>
    <property type="evidence" value="ECO:0007669"/>
    <property type="project" value="UniProtKB-ARBA"/>
</dbReference>
<dbReference type="GO" id="GO:0005829">
    <property type="term" value="C:cytosol"/>
    <property type="evidence" value="ECO:0007669"/>
    <property type="project" value="UniProtKB-ARBA"/>
</dbReference>
<dbReference type="SMART" id="SM00064">
    <property type="entry name" value="FYVE"/>
    <property type="match status" value="1"/>
</dbReference>
<dbReference type="SUPFAM" id="SSF57903">
    <property type="entry name" value="FYVE/PHD zinc finger"/>
    <property type="match status" value="1"/>
</dbReference>
<dbReference type="Pfam" id="PF01359">
    <property type="entry name" value="Transposase_1"/>
    <property type="match status" value="1"/>
</dbReference>
<reference evidence="6 7" key="1">
    <citation type="journal article" date="2021" name="Elife">
        <title>Chloroplast acquisition without the gene transfer in kleptoplastic sea slugs, Plakobranchus ocellatus.</title>
        <authorList>
            <person name="Maeda T."/>
            <person name="Takahashi S."/>
            <person name="Yoshida T."/>
            <person name="Shimamura S."/>
            <person name="Takaki Y."/>
            <person name="Nagai Y."/>
            <person name="Toyoda A."/>
            <person name="Suzuki Y."/>
            <person name="Arimoto A."/>
            <person name="Ishii H."/>
            <person name="Satoh N."/>
            <person name="Nishiyama T."/>
            <person name="Hasebe M."/>
            <person name="Maruyama T."/>
            <person name="Minagawa J."/>
            <person name="Obokata J."/>
            <person name="Shigenobu S."/>
        </authorList>
    </citation>
    <scope>NUCLEOTIDE SEQUENCE [LARGE SCALE GENOMIC DNA]</scope>
</reference>
<gene>
    <name evidence="6" type="ORF">ElyMa_000988200</name>
</gene>
<keyword evidence="7" id="KW-1185">Reference proteome</keyword>
<dbReference type="AlphaFoldDB" id="A0AAV4HJJ0"/>
<organism evidence="6 7">
    <name type="scientific">Elysia marginata</name>
    <dbReference type="NCBI Taxonomy" id="1093978"/>
    <lineage>
        <taxon>Eukaryota</taxon>
        <taxon>Metazoa</taxon>
        <taxon>Spiralia</taxon>
        <taxon>Lophotrochozoa</taxon>
        <taxon>Mollusca</taxon>
        <taxon>Gastropoda</taxon>
        <taxon>Heterobranchia</taxon>
        <taxon>Euthyneura</taxon>
        <taxon>Panpulmonata</taxon>
        <taxon>Sacoglossa</taxon>
        <taxon>Placobranchoidea</taxon>
        <taxon>Plakobranchidae</taxon>
        <taxon>Elysia</taxon>
    </lineage>
</organism>
<dbReference type="InterPro" id="IPR017455">
    <property type="entry name" value="Znf_FYVE-rel"/>
</dbReference>
<dbReference type="GO" id="GO:0003676">
    <property type="term" value="F:nucleic acid binding"/>
    <property type="evidence" value="ECO:0007669"/>
    <property type="project" value="InterPro"/>
</dbReference>
<name>A0AAV4HJJ0_9GAST</name>
<keyword evidence="3" id="KW-0862">Zinc</keyword>
<dbReference type="GO" id="GO:0046856">
    <property type="term" value="P:phosphatidylinositol dephosphorylation"/>
    <property type="evidence" value="ECO:0007669"/>
    <property type="project" value="UniProtKB-ARBA"/>
</dbReference>
<evidence type="ECO:0000256" key="1">
    <source>
        <dbReference type="ARBA" id="ARBA00022723"/>
    </source>
</evidence>
<dbReference type="PROSITE" id="PS50178">
    <property type="entry name" value="ZF_FYVE"/>
    <property type="match status" value="1"/>
</dbReference>
<dbReference type="GO" id="GO:0061952">
    <property type="term" value="P:midbody abscission"/>
    <property type="evidence" value="ECO:0007669"/>
    <property type="project" value="UniProtKB-ARBA"/>
</dbReference>
<evidence type="ECO:0000313" key="6">
    <source>
        <dbReference type="EMBL" id="GFR97233.1"/>
    </source>
</evidence>
<dbReference type="FunFam" id="3.30.40.10:FF:000073">
    <property type="entry name" value="myotubularin-related protein 4 isoform X2"/>
    <property type="match status" value="1"/>
</dbReference>
<dbReference type="PANTHER" id="PTHR46465">
    <property type="entry name" value="LATERAL SIGNALING TARGET PROTEIN 2 HOMOLOG"/>
    <property type="match status" value="1"/>
</dbReference>
<dbReference type="GO" id="GO:0004438">
    <property type="term" value="F:phosphatidylinositol-3-phosphate phosphatase activity"/>
    <property type="evidence" value="ECO:0007669"/>
    <property type="project" value="UniProtKB-ARBA"/>
</dbReference>
<dbReference type="GO" id="GO:0060090">
    <property type="term" value="F:molecular adaptor activity"/>
    <property type="evidence" value="ECO:0007669"/>
    <property type="project" value="UniProtKB-ARBA"/>
</dbReference>
<dbReference type="InterPro" id="IPR036397">
    <property type="entry name" value="RNaseH_sf"/>
</dbReference>
<dbReference type="Gene3D" id="3.30.420.10">
    <property type="entry name" value="Ribonuclease H-like superfamily/Ribonuclease H"/>
    <property type="match status" value="1"/>
</dbReference>
<comment type="caution">
    <text evidence="6">The sequence shown here is derived from an EMBL/GenBank/DDBJ whole genome shotgun (WGS) entry which is preliminary data.</text>
</comment>
<dbReference type="Pfam" id="PF01363">
    <property type="entry name" value="FYVE"/>
    <property type="match status" value="1"/>
</dbReference>
<dbReference type="Gene3D" id="3.30.40.10">
    <property type="entry name" value="Zinc/RING finger domain, C3HC4 (zinc finger)"/>
    <property type="match status" value="1"/>
</dbReference>
<accession>A0AAV4HJJ0</accession>
<dbReference type="GO" id="GO:0004721">
    <property type="term" value="F:phosphoprotein phosphatase activity"/>
    <property type="evidence" value="ECO:0007669"/>
    <property type="project" value="UniProtKB-ARBA"/>
</dbReference>
<dbReference type="Proteomes" id="UP000762676">
    <property type="component" value="Unassembled WGS sequence"/>
</dbReference>
<evidence type="ECO:0000259" key="5">
    <source>
        <dbReference type="PROSITE" id="PS50178"/>
    </source>
</evidence>
<evidence type="ECO:0000256" key="2">
    <source>
        <dbReference type="ARBA" id="ARBA00022771"/>
    </source>
</evidence>
<evidence type="ECO:0000256" key="3">
    <source>
        <dbReference type="ARBA" id="ARBA00022833"/>
    </source>
</evidence>
<dbReference type="GO" id="GO:0008270">
    <property type="term" value="F:zinc ion binding"/>
    <property type="evidence" value="ECO:0007669"/>
    <property type="project" value="UniProtKB-KW"/>
</dbReference>
<dbReference type="GO" id="GO:0019899">
    <property type="term" value="F:enzyme binding"/>
    <property type="evidence" value="ECO:0007669"/>
    <property type="project" value="UniProtKB-ARBA"/>
</dbReference>
<sequence>MAIVFWDAKGVILLDILPQGQFINAVQYCSPFDRLKDAIRCKNPRHLKRAFVLQHDNMTPQSANCITEAEGGELSSLGTVSNAASDASWEAIDDSEEKIVMWVPDSLVTHCAGCDGQFWMAKRKHHCRNCGKVFCWECSNFLAPVPHQHLNKPQRVCSRCHSSLLQLSPGASSDGRIPTLVADG</sequence>
<dbReference type="PANTHER" id="PTHR46465:SF2">
    <property type="entry name" value="LATERAL SIGNALING TARGET PROTEIN 2 HOMOLOG"/>
    <property type="match status" value="1"/>
</dbReference>
<dbReference type="EMBL" id="BMAT01002019">
    <property type="protein sequence ID" value="GFR97233.1"/>
    <property type="molecule type" value="Genomic_DNA"/>
</dbReference>
<protein>
    <submittedName>
        <fullName evidence="6">Lateral signaling target protein 2 homolog</fullName>
    </submittedName>
</protein>